<dbReference type="eggNOG" id="ENOG502QSUX">
    <property type="taxonomic scope" value="Eukaryota"/>
</dbReference>
<dbReference type="Pfam" id="PF04303">
    <property type="entry name" value="PrpF"/>
    <property type="match status" value="1"/>
</dbReference>
<keyword evidence="4" id="KW-1185">Reference proteome</keyword>
<accession>W2RXF6</accession>
<dbReference type="VEuPathDB" id="FungiDB:HMPREF1541_03141"/>
<dbReference type="PANTHER" id="PTHR43709">
    <property type="entry name" value="ACONITATE ISOMERASE-RELATED"/>
    <property type="match status" value="1"/>
</dbReference>
<organism evidence="3 4">
    <name type="scientific">Cyphellophora europaea (strain CBS 101466)</name>
    <name type="common">Phialophora europaea</name>
    <dbReference type="NCBI Taxonomy" id="1220924"/>
    <lineage>
        <taxon>Eukaryota</taxon>
        <taxon>Fungi</taxon>
        <taxon>Dikarya</taxon>
        <taxon>Ascomycota</taxon>
        <taxon>Pezizomycotina</taxon>
        <taxon>Eurotiomycetes</taxon>
        <taxon>Chaetothyriomycetidae</taxon>
        <taxon>Chaetothyriales</taxon>
        <taxon>Cyphellophoraceae</taxon>
        <taxon>Cyphellophora</taxon>
    </lineage>
</organism>
<dbReference type="EMBL" id="KB822719">
    <property type="protein sequence ID" value="ETN41206.1"/>
    <property type="molecule type" value="Genomic_DNA"/>
</dbReference>
<dbReference type="SUPFAM" id="SSF54506">
    <property type="entry name" value="Diaminopimelate epimerase-like"/>
    <property type="match status" value="2"/>
</dbReference>
<name>W2RXF6_CYPE1</name>
<proteinExistence type="inferred from homology"/>
<dbReference type="PANTHER" id="PTHR43709:SF3">
    <property type="entry name" value="ISOMERASE YBHH-RELATED"/>
    <property type="match status" value="1"/>
</dbReference>
<dbReference type="Proteomes" id="UP000030752">
    <property type="component" value="Unassembled WGS sequence"/>
</dbReference>
<dbReference type="OrthoDB" id="10267539at2759"/>
<comment type="similarity">
    <text evidence="1">Belongs to the PrpF family.</text>
</comment>
<evidence type="ECO:0000313" key="3">
    <source>
        <dbReference type="EMBL" id="ETN41206.1"/>
    </source>
</evidence>
<evidence type="ECO:0000313" key="4">
    <source>
        <dbReference type="Proteomes" id="UP000030752"/>
    </source>
</evidence>
<dbReference type="InterPro" id="IPR007400">
    <property type="entry name" value="PrpF-like"/>
</dbReference>
<protein>
    <recommendedName>
        <fullName evidence="5">PrpF protein</fullName>
    </recommendedName>
</protein>
<keyword evidence="2" id="KW-0413">Isomerase</keyword>
<evidence type="ECO:0000256" key="2">
    <source>
        <dbReference type="ARBA" id="ARBA00023235"/>
    </source>
</evidence>
<reference evidence="3 4" key="1">
    <citation type="submission" date="2013-03" db="EMBL/GenBank/DDBJ databases">
        <title>The Genome Sequence of Phialophora europaea CBS 101466.</title>
        <authorList>
            <consortium name="The Broad Institute Genomics Platform"/>
            <person name="Cuomo C."/>
            <person name="de Hoog S."/>
            <person name="Gorbushina A."/>
            <person name="Walker B."/>
            <person name="Young S.K."/>
            <person name="Zeng Q."/>
            <person name="Gargeya S."/>
            <person name="Fitzgerald M."/>
            <person name="Haas B."/>
            <person name="Abouelleil A."/>
            <person name="Allen A.W."/>
            <person name="Alvarado L."/>
            <person name="Arachchi H.M."/>
            <person name="Berlin A.M."/>
            <person name="Chapman S.B."/>
            <person name="Gainer-Dewar J."/>
            <person name="Goldberg J."/>
            <person name="Griggs A."/>
            <person name="Gujja S."/>
            <person name="Hansen M."/>
            <person name="Howarth C."/>
            <person name="Imamovic A."/>
            <person name="Ireland A."/>
            <person name="Larimer J."/>
            <person name="McCowan C."/>
            <person name="Murphy C."/>
            <person name="Pearson M."/>
            <person name="Poon T.W."/>
            <person name="Priest M."/>
            <person name="Roberts A."/>
            <person name="Saif S."/>
            <person name="Shea T."/>
            <person name="Sisk P."/>
            <person name="Sykes S."/>
            <person name="Wortman J."/>
            <person name="Nusbaum C."/>
            <person name="Birren B."/>
        </authorList>
    </citation>
    <scope>NUCLEOTIDE SEQUENCE [LARGE SCALE GENOMIC DNA]</scope>
    <source>
        <strain evidence="3 4">CBS 101466</strain>
    </source>
</reference>
<dbReference type="GeneID" id="19970480"/>
<dbReference type="Gene3D" id="3.10.310.10">
    <property type="entry name" value="Diaminopimelate Epimerase, Chain A, domain 1"/>
    <property type="match status" value="2"/>
</dbReference>
<gene>
    <name evidence="3" type="ORF">HMPREF1541_03141</name>
</gene>
<dbReference type="STRING" id="1220924.W2RXF6"/>
<sequence length="408" mass="43571">MSSNPTTIPFTYYRGGTSKALLFHAHHLPPPGGTRDRLIIRLFGSPDPMQIDGMGGSHPVTSKVAVLNPSSRDGIDVDYLFGQVSIKEATVSWDGGCGNISASVGPWAINEGMVSVGREERDSGVKEVGIWMVGTGTKLVAFVPLHGETGRVMERGEYRIDGCPGLGAPIVMDYKFTAGGAVKKGLLPTGRPVDTFSVRGKEVPVTVCDIAHIIVFGRAADFGIEGSEDAKTLNANRQLLDDVREFRGRAAAMVGLCSSWHKVDEEAPNLPYVVLLSSVASGGGESDDDVQARLFLDNHCHTAMAGAGATCTAACSKIAGTLVNQIARPPHKGREEFHVRHPLGHLPIQIEVKGNPMGDELPEFEALSFVRTARRIAKGELFVPGDFDWGDGQAIDRQAINGHVNGSR</sequence>
<evidence type="ECO:0008006" key="5">
    <source>
        <dbReference type="Google" id="ProtNLM"/>
    </source>
</evidence>
<dbReference type="HOGENOM" id="CLU_026443_2_1_1"/>
<evidence type="ECO:0000256" key="1">
    <source>
        <dbReference type="ARBA" id="ARBA00007673"/>
    </source>
</evidence>
<dbReference type="GO" id="GO:0016853">
    <property type="term" value="F:isomerase activity"/>
    <property type="evidence" value="ECO:0007669"/>
    <property type="project" value="UniProtKB-KW"/>
</dbReference>
<dbReference type="AlphaFoldDB" id="W2RXF6"/>
<dbReference type="InParanoid" id="W2RXF6"/>
<dbReference type="RefSeq" id="XP_008715715.1">
    <property type="nucleotide sequence ID" value="XM_008717493.1"/>
</dbReference>